<dbReference type="InterPro" id="IPR036855">
    <property type="entry name" value="Znf_CCCH_sf"/>
</dbReference>
<dbReference type="Proteomes" id="UP000467840">
    <property type="component" value="Chromosome 15"/>
</dbReference>
<dbReference type="SMART" id="SM00356">
    <property type="entry name" value="ZnF_C3H1"/>
    <property type="match status" value="1"/>
</dbReference>
<evidence type="ECO:0000259" key="14">
    <source>
        <dbReference type="PROSITE" id="PS51194"/>
    </source>
</evidence>
<evidence type="ECO:0000313" key="16">
    <source>
        <dbReference type="Proteomes" id="UP000467840"/>
    </source>
</evidence>
<evidence type="ECO:0000256" key="9">
    <source>
        <dbReference type="ARBA" id="ARBA00047984"/>
    </source>
</evidence>
<feature type="zinc finger region" description="C3H1-type" evidence="10">
    <location>
        <begin position="460"/>
        <end position="487"/>
    </location>
</feature>
<keyword evidence="3" id="KW-0547">Nucleotide-binding</keyword>
<comment type="caution">
    <text evidence="15">The sequence shown here is derived from an EMBL/GenBank/DDBJ whole genome shotgun (WGS) entry which is preliminary data.</text>
</comment>
<dbReference type="InterPro" id="IPR001650">
    <property type="entry name" value="Helicase_C-like"/>
</dbReference>
<evidence type="ECO:0000256" key="7">
    <source>
        <dbReference type="ARBA" id="ARBA00022833"/>
    </source>
</evidence>
<evidence type="ECO:0000259" key="12">
    <source>
        <dbReference type="PROSITE" id="PS50103"/>
    </source>
</evidence>
<keyword evidence="16" id="KW-1185">Reference proteome</keyword>
<dbReference type="AlphaFoldDB" id="A0A6A6MP47"/>
<keyword evidence="2 10" id="KW-0479">Metal-binding</keyword>
<proteinExistence type="predicted"/>
<dbReference type="Pfam" id="PF00271">
    <property type="entry name" value="Helicase_C"/>
    <property type="match status" value="1"/>
</dbReference>
<keyword evidence="6" id="KW-0347">Helicase</keyword>
<dbReference type="SUPFAM" id="SSF90229">
    <property type="entry name" value="CCCH zinc finger"/>
    <property type="match status" value="1"/>
</dbReference>
<keyword evidence="4 10" id="KW-0863">Zinc-finger</keyword>
<evidence type="ECO:0000256" key="2">
    <source>
        <dbReference type="ARBA" id="ARBA00022723"/>
    </source>
</evidence>
<feature type="domain" description="C3H1-type" evidence="12">
    <location>
        <begin position="460"/>
        <end position="487"/>
    </location>
</feature>
<dbReference type="GO" id="GO:0008270">
    <property type="term" value="F:zinc ion binding"/>
    <property type="evidence" value="ECO:0007669"/>
    <property type="project" value="UniProtKB-KW"/>
</dbReference>
<name>A0A6A6MP47_HEVBR</name>
<dbReference type="PROSITE" id="PS51192">
    <property type="entry name" value="HELICASE_ATP_BIND_1"/>
    <property type="match status" value="1"/>
</dbReference>
<evidence type="ECO:0000256" key="3">
    <source>
        <dbReference type="ARBA" id="ARBA00022741"/>
    </source>
</evidence>
<dbReference type="GO" id="GO:0016787">
    <property type="term" value="F:hydrolase activity"/>
    <property type="evidence" value="ECO:0007669"/>
    <property type="project" value="UniProtKB-KW"/>
</dbReference>
<dbReference type="SUPFAM" id="SSF52540">
    <property type="entry name" value="P-loop containing nucleoside triphosphate hydrolases"/>
    <property type="match status" value="1"/>
</dbReference>
<organism evidence="15 16">
    <name type="scientific">Hevea brasiliensis</name>
    <name type="common">Para rubber tree</name>
    <name type="synonym">Siphonia brasiliensis</name>
    <dbReference type="NCBI Taxonomy" id="3981"/>
    <lineage>
        <taxon>Eukaryota</taxon>
        <taxon>Viridiplantae</taxon>
        <taxon>Streptophyta</taxon>
        <taxon>Embryophyta</taxon>
        <taxon>Tracheophyta</taxon>
        <taxon>Spermatophyta</taxon>
        <taxon>Magnoliopsida</taxon>
        <taxon>eudicotyledons</taxon>
        <taxon>Gunneridae</taxon>
        <taxon>Pentapetalae</taxon>
        <taxon>rosids</taxon>
        <taxon>fabids</taxon>
        <taxon>Malpighiales</taxon>
        <taxon>Euphorbiaceae</taxon>
        <taxon>Crotonoideae</taxon>
        <taxon>Micrandreae</taxon>
        <taxon>Hevea</taxon>
    </lineage>
</organism>
<dbReference type="InterPro" id="IPR000571">
    <property type="entry name" value="Znf_CCCH"/>
</dbReference>
<feature type="region of interest" description="Disordered" evidence="11">
    <location>
        <begin position="652"/>
        <end position="671"/>
    </location>
</feature>
<evidence type="ECO:0000256" key="1">
    <source>
        <dbReference type="ARBA" id="ARBA00012552"/>
    </source>
</evidence>
<dbReference type="PANTHER" id="PTHR18934">
    <property type="entry name" value="ATP-DEPENDENT RNA HELICASE"/>
    <property type="match status" value="1"/>
</dbReference>
<evidence type="ECO:0000259" key="13">
    <source>
        <dbReference type="PROSITE" id="PS51192"/>
    </source>
</evidence>
<evidence type="ECO:0000256" key="6">
    <source>
        <dbReference type="ARBA" id="ARBA00022806"/>
    </source>
</evidence>
<reference evidence="15 16" key="1">
    <citation type="journal article" date="2020" name="Mol. Plant">
        <title>The Chromosome-Based Rubber Tree Genome Provides New Insights into Spurge Genome Evolution and Rubber Biosynthesis.</title>
        <authorList>
            <person name="Liu J."/>
            <person name="Shi C."/>
            <person name="Shi C.C."/>
            <person name="Li W."/>
            <person name="Zhang Q.J."/>
            <person name="Zhang Y."/>
            <person name="Li K."/>
            <person name="Lu H.F."/>
            <person name="Shi C."/>
            <person name="Zhu S.T."/>
            <person name="Xiao Z.Y."/>
            <person name="Nan H."/>
            <person name="Yue Y."/>
            <person name="Zhu X.G."/>
            <person name="Wu Y."/>
            <person name="Hong X.N."/>
            <person name="Fan G.Y."/>
            <person name="Tong Y."/>
            <person name="Zhang D."/>
            <person name="Mao C.L."/>
            <person name="Liu Y.L."/>
            <person name="Hao S.J."/>
            <person name="Liu W.Q."/>
            <person name="Lv M.Q."/>
            <person name="Zhang H.B."/>
            <person name="Liu Y."/>
            <person name="Hu-Tang G.R."/>
            <person name="Wang J.P."/>
            <person name="Wang J.H."/>
            <person name="Sun Y.H."/>
            <person name="Ni S.B."/>
            <person name="Chen W.B."/>
            <person name="Zhang X.C."/>
            <person name="Jiao Y.N."/>
            <person name="Eichler E.E."/>
            <person name="Li G.H."/>
            <person name="Liu X."/>
            <person name="Gao L.Z."/>
        </authorList>
    </citation>
    <scope>NUCLEOTIDE SEQUENCE [LARGE SCALE GENOMIC DNA]</scope>
    <source>
        <strain evidence="16">cv. GT1</strain>
        <tissue evidence="15">Leaf</tissue>
    </source>
</reference>
<dbReference type="InterPro" id="IPR011545">
    <property type="entry name" value="DEAD/DEAH_box_helicase_dom"/>
</dbReference>
<dbReference type="PROSITE" id="PS51194">
    <property type="entry name" value="HELICASE_CTER"/>
    <property type="match status" value="1"/>
</dbReference>
<keyword evidence="7 10" id="KW-0862">Zinc</keyword>
<dbReference type="SMART" id="SM00487">
    <property type="entry name" value="DEXDc"/>
    <property type="match status" value="1"/>
</dbReference>
<gene>
    <name evidence="15" type="ORF">GH714_037561</name>
</gene>
<dbReference type="InterPro" id="IPR014001">
    <property type="entry name" value="Helicase_ATP-bd"/>
</dbReference>
<dbReference type="CDD" id="cd18791">
    <property type="entry name" value="SF2_C_RHA"/>
    <property type="match status" value="1"/>
</dbReference>
<dbReference type="EC" id="3.6.4.13" evidence="1"/>
<comment type="catalytic activity">
    <reaction evidence="9">
        <text>ATP + H2O = ADP + phosphate + H(+)</text>
        <dbReference type="Rhea" id="RHEA:13065"/>
        <dbReference type="ChEBI" id="CHEBI:15377"/>
        <dbReference type="ChEBI" id="CHEBI:15378"/>
        <dbReference type="ChEBI" id="CHEBI:30616"/>
        <dbReference type="ChEBI" id="CHEBI:43474"/>
        <dbReference type="ChEBI" id="CHEBI:456216"/>
        <dbReference type="EC" id="3.6.4.13"/>
    </reaction>
</comment>
<keyword evidence="5" id="KW-0378">Hydrolase</keyword>
<dbReference type="GO" id="GO:0003724">
    <property type="term" value="F:RNA helicase activity"/>
    <property type="evidence" value="ECO:0007669"/>
    <property type="project" value="UniProtKB-EC"/>
</dbReference>
<keyword evidence="8" id="KW-0067">ATP-binding</keyword>
<evidence type="ECO:0000256" key="4">
    <source>
        <dbReference type="ARBA" id="ARBA00022771"/>
    </source>
</evidence>
<evidence type="ECO:0000256" key="10">
    <source>
        <dbReference type="PROSITE-ProRule" id="PRU00723"/>
    </source>
</evidence>
<dbReference type="Gene3D" id="3.40.50.300">
    <property type="entry name" value="P-loop containing nucleotide triphosphate hydrolases"/>
    <property type="match status" value="2"/>
</dbReference>
<dbReference type="SMART" id="SM00490">
    <property type="entry name" value="HELICc"/>
    <property type="match status" value="1"/>
</dbReference>
<dbReference type="PANTHER" id="PTHR18934:SF221">
    <property type="entry name" value="ATP-DEPENDENT RNA HELICASE DHX34-RELATED"/>
    <property type="match status" value="1"/>
</dbReference>
<sequence length="764" mass="84898">MAASSSPTGSCSSSYVSPFSQPEFSSLPVMSLREKIVEKIKENRVTLIVGETGCGKSSQIPQFLLEENMEPIICTQPRRFAVVAVAKMVAQARNCELGGEVGYHIGHSKLFSARSKIVFKTAGVLLEEMKEKGLNALKYKVIILDEVHERSIESDLALVCVKQFLLKNNDLRVVLMSATADFGRYRDYFKDLGRITEFLGISSESLATRYCSGPNPSMAAADIKPEVILATNIAESSVTIPKVAYVIDSCRSLQVFWDFTRKMDSAELIWVSKSQADQRKGRTGRTCDGQIYRLVTGSFFSSFRNTSLQLYSALLQKVLDPPHPQVVEEALNLLVHIKARESLLEAGILMGILMDTQPLPILHPFGEEHLFTEYTFRYFGGDCNNIVKLDEDVLNSLHRFRPRFLAKCDGLPTYYDPYEFGHTINVAEKLSIIVKEMRVQLTENASDNHASYVDGDASSKGEAPLCVYFINGSCNKGSQCLFSHSLQAKVPTCKYFFSLQVEKLGRDSFFFLRESFPFDEASFGELSDVVTTRKPMLASKPISYVFDLQPPTDIQFDDYAATLRKCLHDINGFYDEEWATPHHLLEYGPSLKAASDINSFTVLSQKPPIDRATSLPIDSIDISKLSIIDDDRPIGVGTSPYKEGSLRLIARKRRRRGSRPVSGRSSDRSGARRCCSVGASAAHGTCSDFPLAVGTDSSGELFGNGDANWASDFGNFDAQGNESGYGNEPGYRGDAEFGYEDELDEEEEDARLLFWGDHLEKVLP</sequence>
<feature type="domain" description="Helicase ATP-binding" evidence="13">
    <location>
        <begin position="37"/>
        <end position="198"/>
    </location>
</feature>
<evidence type="ECO:0000256" key="11">
    <source>
        <dbReference type="SAM" id="MobiDB-lite"/>
    </source>
</evidence>
<protein>
    <recommendedName>
        <fullName evidence="1">RNA helicase</fullName>
        <ecNumber evidence="1">3.6.4.13</ecNumber>
    </recommendedName>
</protein>
<dbReference type="GO" id="GO:0005524">
    <property type="term" value="F:ATP binding"/>
    <property type="evidence" value="ECO:0007669"/>
    <property type="project" value="UniProtKB-KW"/>
</dbReference>
<dbReference type="Gene3D" id="4.10.1000.10">
    <property type="entry name" value="Zinc finger, CCCH-type"/>
    <property type="match status" value="1"/>
</dbReference>
<evidence type="ECO:0000256" key="8">
    <source>
        <dbReference type="ARBA" id="ARBA00022840"/>
    </source>
</evidence>
<dbReference type="InterPro" id="IPR027417">
    <property type="entry name" value="P-loop_NTPase"/>
</dbReference>
<dbReference type="Pfam" id="PF00270">
    <property type="entry name" value="DEAD"/>
    <property type="match status" value="1"/>
</dbReference>
<dbReference type="GO" id="GO:0003723">
    <property type="term" value="F:RNA binding"/>
    <property type="evidence" value="ECO:0007669"/>
    <property type="project" value="TreeGrafter"/>
</dbReference>
<dbReference type="PROSITE" id="PS50103">
    <property type="entry name" value="ZF_C3H1"/>
    <property type="match status" value="1"/>
</dbReference>
<dbReference type="EMBL" id="JAAGAX010000005">
    <property type="protein sequence ID" value="KAF2315014.1"/>
    <property type="molecule type" value="Genomic_DNA"/>
</dbReference>
<dbReference type="CDD" id="cd17917">
    <property type="entry name" value="DEXHc_RHA-like"/>
    <property type="match status" value="1"/>
</dbReference>
<feature type="domain" description="Helicase C-terminal" evidence="14">
    <location>
        <begin position="129"/>
        <end position="334"/>
    </location>
</feature>
<accession>A0A6A6MP47</accession>
<evidence type="ECO:0000256" key="5">
    <source>
        <dbReference type="ARBA" id="ARBA00022801"/>
    </source>
</evidence>
<evidence type="ECO:0000313" key="15">
    <source>
        <dbReference type="EMBL" id="KAF2315014.1"/>
    </source>
</evidence>